<evidence type="ECO:0000259" key="1">
    <source>
        <dbReference type="Pfam" id="PF17990"/>
    </source>
</evidence>
<dbReference type="Pfam" id="PF17990">
    <property type="entry name" value="LodA_N"/>
    <property type="match status" value="1"/>
</dbReference>
<protein>
    <submittedName>
        <fullName evidence="2">14994_t:CDS:1</fullName>
    </submittedName>
</protein>
<dbReference type="AlphaFoldDB" id="A0A9N9D1Y1"/>
<dbReference type="OrthoDB" id="2427302at2759"/>
<sequence>MATIDYDSFAIYPALNVARVGNATEEDGVNYYYVGSELPGVYVGSNFKLIDEGYPSFSFKINGKIKPQAARFRIYGFKNDENKGEIRPGNGVEITWTVKLANKKAAHMGFFGIKNQDQKGPIRNADWPYKRPTLMAVREESLTSGLNSSAVELKAQVYRNDKDEG</sequence>
<feature type="domain" description="L-Lysine epsilon oxidase N-terminal" evidence="1">
    <location>
        <begin position="12"/>
        <end position="141"/>
    </location>
</feature>
<comment type="caution">
    <text evidence="2">The sequence shown here is derived from an EMBL/GenBank/DDBJ whole genome shotgun (WGS) entry which is preliminary data.</text>
</comment>
<dbReference type="EMBL" id="CAJVPV010007728">
    <property type="protein sequence ID" value="CAG8622248.1"/>
    <property type="molecule type" value="Genomic_DNA"/>
</dbReference>
<evidence type="ECO:0000313" key="3">
    <source>
        <dbReference type="Proteomes" id="UP000789342"/>
    </source>
</evidence>
<keyword evidence="3" id="KW-1185">Reference proteome</keyword>
<accession>A0A9N9D1Y1</accession>
<organism evidence="2 3">
    <name type="scientific">Acaulospora morrowiae</name>
    <dbReference type="NCBI Taxonomy" id="94023"/>
    <lineage>
        <taxon>Eukaryota</taxon>
        <taxon>Fungi</taxon>
        <taxon>Fungi incertae sedis</taxon>
        <taxon>Mucoromycota</taxon>
        <taxon>Glomeromycotina</taxon>
        <taxon>Glomeromycetes</taxon>
        <taxon>Diversisporales</taxon>
        <taxon>Acaulosporaceae</taxon>
        <taxon>Acaulospora</taxon>
    </lineage>
</organism>
<gene>
    <name evidence="2" type="ORF">AMORRO_LOCUS8712</name>
</gene>
<proteinExistence type="predicted"/>
<dbReference type="InterPro" id="IPR041168">
    <property type="entry name" value="LodA_N"/>
</dbReference>
<reference evidence="2" key="1">
    <citation type="submission" date="2021-06" db="EMBL/GenBank/DDBJ databases">
        <authorList>
            <person name="Kallberg Y."/>
            <person name="Tangrot J."/>
            <person name="Rosling A."/>
        </authorList>
    </citation>
    <scope>NUCLEOTIDE SEQUENCE</scope>
    <source>
        <strain evidence="2">CL551</strain>
    </source>
</reference>
<name>A0A9N9D1Y1_9GLOM</name>
<dbReference type="Proteomes" id="UP000789342">
    <property type="component" value="Unassembled WGS sequence"/>
</dbReference>
<evidence type="ECO:0000313" key="2">
    <source>
        <dbReference type="EMBL" id="CAG8622248.1"/>
    </source>
</evidence>